<dbReference type="OrthoDB" id="9808930at2"/>
<organism evidence="6 7">
    <name type="scientific">Luteimonas viscosa</name>
    <dbReference type="NCBI Taxonomy" id="1132694"/>
    <lineage>
        <taxon>Bacteria</taxon>
        <taxon>Pseudomonadati</taxon>
        <taxon>Pseudomonadota</taxon>
        <taxon>Gammaproteobacteria</taxon>
        <taxon>Lysobacterales</taxon>
        <taxon>Lysobacteraceae</taxon>
        <taxon>Luteimonas</taxon>
    </lineage>
</organism>
<dbReference type="EMBL" id="VTFT01000001">
    <property type="protein sequence ID" value="TYT27364.1"/>
    <property type="molecule type" value="Genomic_DNA"/>
</dbReference>
<dbReference type="Pfam" id="PF09685">
    <property type="entry name" value="MamF_MmsF"/>
    <property type="match status" value="1"/>
</dbReference>
<comment type="subcellular location">
    <subcellularLocation>
        <location evidence="1">Membrane</location>
        <topology evidence="1">Multi-pass membrane protein</topology>
    </subcellularLocation>
</comment>
<evidence type="ECO:0000313" key="7">
    <source>
        <dbReference type="Proteomes" id="UP000324973"/>
    </source>
</evidence>
<reference evidence="6 7" key="1">
    <citation type="submission" date="2019-08" db="EMBL/GenBank/DDBJ databases">
        <title>Luteimonas viscosus sp. nov., isolated from soil of a sunflower field.</title>
        <authorList>
            <person name="Jianli Z."/>
            <person name="Ying Z."/>
        </authorList>
    </citation>
    <scope>NUCLEOTIDE SEQUENCE [LARGE SCALE GENOMIC DNA]</scope>
    <source>
        <strain evidence="6 7">XBU10</strain>
    </source>
</reference>
<keyword evidence="3 5" id="KW-1133">Transmembrane helix</keyword>
<dbReference type="Proteomes" id="UP000324973">
    <property type="component" value="Unassembled WGS sequence"/>
</dbReference>
<evidence type="ECO:0000313" key="6">
    <source>
        <dbReference type="EMBL" id="TYT27364.1"/>
    </source>
</evidence>
<dbReference type="InterPro" id="IPR019109">
    <property type="entry name" value="MamF_MmsF"/>
</dbReference>
<keyword evidence="7" id="KW-1185">Reference proteome</keyword>
<evidence type="ECO:0000256" key="2">
    <source>
        <dbReference type="ARBA" id="ARBA00022692"/>
    </source>
</evidence>
<keyword evidence="2 5" id="KW-0812">Transmembrane</keyword>
<comment type="caution">
    <text evidence="6">The sequence shown here is derived from an EMBL/GenBank/DDBJ whole genome shotgun (WGS) entry which is preliminary data.</text>
</comment>
<sequence length="159" mass="16983">MMVLRRTVSGGSRTMNAMLHREDANLADRQWAAGAHVTALVLALLTSWTAGFAGMLAAGAVYLLKRDDAPFAAQHAREAFNFNLSMFLYACGICAVGFLLLGATVLTLGIGLIVTLPAGLMLLVAIAALAVMWLVCSIVAAVKAWNGEDYRYPLTLRLL</sequence>
<accession>A0A5D4XTG6</accession>
<feature type="transmembrane region" description="Helical" evidence="5">
    <location>
        <begin position="39"/>
        <end position="65"/>
    </location>
</feature>
<name>A0A5D4XTG6_9GAMM</name>
<evidence type="ECO:0000256" key="1">
    <source>
        <dbReference type="ARBA" id="ARBA00004141"/>
    </source>
</evidence>
<evidence type="ECO:0000256" key="4">
    <source>
        <dbReference type="ARBA" id="ARBA00023136"/>
    </source>
</evidence>
<evidence type="ECO:0000256" key="3">
    <source>
        <dbReference type="ARBA" id="ARBA00022989"/>
    </source>
</evidence>
<protein>
    <submittedName>
        <fullName evidence="6">DUF4870 domain-containing protein</fullName>
    </submittedName>
</protein>
<dbReference type="AlphaFoldDB" id="A0A5D4XTG6"/>
<keyword evidence="4 5" id="KW-0472">Membrane</keyword>
<feature type="transmembrane region" description="Helical" evidence="5">
    <location>
        <begin position="86"/>
        <end position="114"/>
    </location>
</feature>
<feature type="transmembrane region" description="Helical" evidence="5">
    <location>
        <begin position="120"/>
        <end position="142"/>
    </location>
</feature>
<gene>
    <name evidence="6" type="ORF">FZO89_14465</name>
</gene>
<evidence type="ECO:0000256" key="5">
    <source>
        <dbReference type="SAM" id="Phobius"/>
    </source>
</evidence>
<proteinExistence type="predicted"/>